<reference evidence="3" key="1">
    <citation type="journal article" date="2019" name="Int. J. Syst. Evol. Microbiol.">
        <title>The Global Catalogue of Microorganisms (GCM) 10K type strain sequencing project: providing services to taxonomists for standard genome sequencing and annotation.</title>
        <authorList>
            <consortium name="The Broad Institute Genomics Platform"/>
            <consortium name="The Broad Institute Genome Sequencing Center for Infectious Disease"/>
            <person name="Wu L."/>
            <person name="Ma J."/>
        </authorList>
    </citation>
    <scope>NUCLEOTIDE SEQUENCE [LARGE SCALE GENOMIC DNA]</scope>
    <source>
        <strain evidence="3">JCM 17688</strain>
    </source>
</reference>
<evidence type="ECO:0000259" key="1">
    <source>
        <dbReference type="PROSITE" id="PS50943"/>
    </source>
</evidence>
<name>A0ABP8JKS1_9ACTN</name>
<dbReference type="Proteomes" id="UP001500635">
    <property type="component" value="Unassembled WGS sequence"/>
</dbReference>
<dbReference type="Gene3D" id="1.10.260.40">
    <property type="entry name" value="lambda repressor-like DNA-binding domains"/>
    <property type="match status" value="1"/>
</dbReference>
<sequence>MTTAEVGGLLRRWRHRRHLSQLELASRAEVSGRHLSFVETGRARPSAELILRLAEHLDVPLRERDGLLLAGGYAPRYQPTPSDSSAVLASFRTLLDAHMPYPAVLLDRYWDLVDANAAVGPLLEGCAPHLLEPPVNVVRLSLHPDGLAPRIVGLGGWRAHLLHQVGARADRIADARLTALLDECRAFPGGDAASVPSGPVVELVLRGEPGEPPLRLFSVVSVVLTPNDATIDDLHLETLLPADQATRARLAAVSTSVE</sequence>
<accession>A0ABP8JKS1</accession>
<dbReference type="CDD" id="cd00093">
    <property type="entry name" value="HTH_XRE"/>
    <property type="match status" value="1"/>
</dbReference>
<dbReference type="PROSITE" id="PS50943">
    <property type="entry name" value="HTH_CROC1"/>
    <property type="match status" value="1"/>
</dbReference>
<dbReference type="Pfam" id="PF17765">
    <property type="entry name" value="MLTR_LBD"/>
    <property type="match status" value="1"/>
</dbReference>
<dbReference type="PANTHER" id="PTHR35010">
    <property type="entry name" value="BLL4672 PROTEIN-RELATED"/>
    <property type="match status" value="1"/>
</dbReference>
<evidence type="ECO:0000313" key="2">
    <source>
        <dbReference type="EMBL" id="GAA4392318.1"/>
    </source>
</evidence>
<comment type="caution">
    <text evidence="2">The sequence shown here is derived from an EMBL/GenBank/DDBJ whole genome shotgun (WGS) entry which is preliminary data.</text>
</comment>
<dbReference type="InterPro" id="IPR001387">
    <property type="entry name" value="Cro/C1-type_HTH"/>
</dbReference>
<feature type="domain" description="HTH cro/C1-type" evidence="1">
    <location>
        <begin position="10"/>
        <end position="64"/>
    </location>
</feature>
<dbReference type="PANTHER" id="PTHR35010:SF4">
    <property type="entry name" value="BLL5781 PROTEIN"/>
    <property type="match status" value="1"/>
</dbReference>
<evidence type="ECO:0000313" key="3">
    <source>
        <dbReference type="Proteomes" id="UP001500635"/>
    </source>
</evidence>
<dbReference type="Pfam" id="PF13560">
    <property type="entry name" value="HTH_31"/>
    <property type="match status" value="1"/>
</dbReference>
<dbReference type="InterPro" id="IPR041413">
    <property type="entry name" value="MLTR_LBD"/>
</dbReference>
<proteinExistence type="predicted"/>
<organism evidence="2 3">
    <name type="scientific">Tsukamurella soli</name>
    <dbReference type="NCBI Taxonomy" id="644556"/>
    <lineage>
        <taxon>Bacteria</taxon>
        <taxon>Bacillati</taxon>
        <taxon>Actinomycetota</taxon>
        <taxon>Actinomycetes</taxon>
        <taxon>Mycobacteriales</taxon>
        <taxon>Tsukamurellaceae</taxon>
        <taxon>Tsukamurella</taxon>
    </lineage>
</organism>
<keyword evidence="3" id="KW-1185">Reference proteome</keyword>
<gene>
    <name evidence="2" type="ORF">GCM10023147_22050</name>
</gene>
<dbReference type="InterPro" id="IPR010982">
    <property type="entry name" value="Lambda_DNA-bd_dom_sf"/>
</dbReference>
<dbReference type="SUPFAM" id="SSF47413">
    <property type="entry name" value="lambda repressor-like DNA-binding domains"/>
    <property type="match status" value="1"/>
</dbReference>
<dbReference type="EMBL" id="BAABFR010000028">
    <property type="protein sequence ID" value="GAA4392318.1"/>
    <property type="molecule type" value="Genomic_DNA"/>
</dbReference>
<dbReference type="Gene3D" id="3.30.450.180">
    <property type="match status" value="1"/>
</dbReference>
<dbReference type="RefSeq" id="WP_344995131.1">
    <property type="nucleotide sequence ID" value="NZ_BAABFR010000028.1"/>
</dbReference>
<protein>
    <submittedName>
        <fullName evidence="2">Helix-turn-helix transcriptional regulator</fullName>
    </submittedName>
</protein>
<dbReference type="SMART" id="SM00530">
    <property type="entry name" value="HTH_XRE"/>
    <property type="match status" value="1"/>
</dbReference>